<dbReference type="EMBL" id="JAGGKC010000006">
    <property type="protein sequence ID" value="MBP1918477.1"/>
    <property type="molecule type" value="Genomic_DNA"/>
</dbReference>
<evidence type="ECO:0000256" key="7">
    <source>
        <dbReference type="SAM" id="Phobius"/>
    </source>
</evidence>
<feature type="domain" description="Threonine/serine exporter-like N-terminal" evidence="8">
    <location>
        <begin position="9"/>
        <end position="247"/>
    </location>
</feature>
<keyword evidence="4 7" id="KW-1133">Transmembrane helix</keyword>
<organism evidence="9 10">
    <name type="scientific">Youngiibacter multivorans</name>
    <dbReference type="NCBI Taxonomy" id="937251"/>
    <lineage>
        <taxon>Bacteria</taxon>
        <taxon>Bacillati</taxon>
        <taxon>Bacillota</taxon>
        <taxon>Clostridia</taxon>
        <taxon>Eubacteriales</taxon>
        <taxon>Clostridiaceae</taxon>
        <taxon>Youngiibacter</taxon>
    </lineage>
</organism>
<sequence length="249" mass="26608">MDYNRLIRLASRAGQIILESGGETYRVEETITKILNSYDVGLSESFVTPTGIMVSIIGPGGEIVSLITRVRRLSTNLEKVHHVNALSRSIAEKPVSVDELSTELARIEDIREYSIPMQLVFSAVLGFGFTMLYGGNAASGIAAALVAPGARLIQHYSRLYNLNGIFINILAGAFVSAASYGLMTLDFGSDFDTVLLGSIMLLVPGIAITNAIRDTLFGDYVSGLARFVEAALTALGIAVGTGLGLLIFR</sequence>
<dbReference type="RefSeq" id="WP_209458712.1">
    <property type="nucleotide sequence ID" value="NZ_JAGGKC010000006.1"/>
</dbReference>
<comment type="similarity">
    <text evidence="6">Belongs to the ThrE exporter (TC 2.A.79) family.</text>
</comment>
<proteinExistence type="inferred from homology"/>
<keyword evidence="2" id="KW-1003">Cell membrane</keyword>
<comment type="caution">
    <text evidence="9">The sequence shown here is derived from an EMBL/GenBank/DDBJ whole genome shotgun (WGS) entry which is preliminary data.</text>
</comment>
<dbReference type="Proteomes" id="UP001519271">
    <property type="component" value="Unassembled WGS sequence"/>
</dbReference>
<evidence type="ECO:0000256" key="6">
    <source>
        <dbReference type="ARBA" id="ARBA00034125"/>
    </source>
</evidence>
<keyword evidence="5 7" id="KW-0472">Membrane</keyword>
<feature type="transmembrane region" description="Helical" evidence="7">
    <location>
        <begin position="159"/>
        <end position="182"/>
    </location>
</feature>
<keyword evidence="10" id="KW-1185">Reference proteome</keyword>
<dbReference type="Pfam" id="PF06738">
    <property type="entry name" value="ThrE"/>
    <property type="match status" value="1"/>
</dbReference>
<reference evidence="9 10" key="1">
    <citation type="submission" date="2021-03" db="EMBL/GenBank/DDBJ databases">
        <title>Genomic Encyclopedia of Type Strains, Phase IV (KMG-IV): sequencing the most valuable type-strain genomes for metagenomic binning, comparative biology and taxonomic classification.</title>
        <authorList>
            <person name="Goeker M."/>
        </authorList>
    </citation>
    <scope>NUCLEOTIDE SEQUENCE [LARGE SCALE GENOMIC DNA]</scope>
    <source>
        <strain evidence="9 10">DSM 6139</strain>
    </source>
</reference>
<evidence type="ECO:0000256" key="4">
    <source>
        <dbReference type="ARBA" id="ARBA00022989"/>
    </source>
</evidence>
<evidence type="ECO:0000259" key="8">
    <source>
        <dbReference type="Pfam" id="PF06738"/>
    </source>
</evidence>
<keyword evidence="3 7" id="KW-0812">Transmembrane</keyword>
<dbReference type="InterPro" id="IPR050539">
    <property type="entry name" value="ThrE_Dicarb/AminoAcid_Exp"/>
</dbReference>
<evidence type="ECO:0000313" key="10">
    <source>
        <dbReference type="Proteomes" id="UP001519271"/>
    </source>
</evidence>
<evidence type="ECO:0000256" key="1">
    <source>
        <dbReference type="ARBA" id="ARBA00004651"/>
    </source>
</evidence>
<dbReference type="PANTHER" id="PTHR34390:SF2">
    <property type="entry name" value="SUCCINATE TRANSPORTER SUBUNIT YJJP-RELATED"/>
    <property type="match status" value="1"/>
</dbReference>
<name>A0ABS4G1P9_9CLOT</name>
<feature type="transmembrane region" description="Helical" evidence="7">
    <location>
        <begin position="194"/>
        <end position="212"/>
    </location>
</feature>
<dbReference type="InterPro" id="IPR010619">
    <property type="entry name" value="ThrE-like_N"/>
</dbReference>
<feature type="transmembrane region" description="Helical" evidence="7">
    <location>
        <begin position="224"/>
        <end position="248"/>
    </location>
</feature>
<dbReference type="PANTHER" id="PTHR34390">
    <property type="entry name" value="UPF0442 PROTEIN YJJB-RELATED"/>
    <property type="match status" value="1"/>
</dbReference>
<comment type="subcellular location">
    <subcellularLocation>
        <location evidence="1">Cell membrane</location>
        <topology evidence="1">Multi-pass membrane protein</topology>
    </subcellularLocation>
</comment>
<accession>A0ABS4G1P9</accession>
<protein>
    <submittedName>
        <fullName evidence="9">Uncharacterized membrane protein YjjP (DUF1212 family)</fullName>
    </submittedName>
</protein>
<gene>
    <name evidence="9" type="ORF">J2Z34_000953</name>
</gene>
<evidence type="ECO:0000256" key="3">
    <source>
        <dbReference type="ARBA" id="ARBA00022692"/>
    </source>
</evidence>
<evidence type="ECO:0000313" key="9">
    <source>
        <dbReference type="EMBL" id="MBP1918477.1"/>
    </source>
</evidence>
<evidence type="ECO:0000256" key="5">
    <source>
        <dbReference type="ARBA" id="ARBA00023136"/>
    </source>
</evidence>
<evidence type="ECO:0000256" key="2">
    <source>
        <dbReference type="ARBA" id="ARBA00022475"/>
    </source>
</evidence>
<feature type="transmembrane region" description="Helical" evidence="7">
    <location>
        <begin position="119"/>
        <end position="147"/>
    </location>
</feature>